<organism evidence="1 2">
    <name type="scientific">Lophiostoma macrostomum CBS 122681</name>
    <dbReference type="NCBI Taxonomy" id="1314788"/>
    <lineage>
        <taxon>Eukaryota</taxon>
        <taxon>Fungi</taxon>
        <taxon>Dikarya</taxon>
        <taxon>Ascomycota</taxon>
        <taxon>Pezizomycotina</taxon>
        <taxon>Dothideomycetes</taxon>
        <taxon>Pleosporomycetidae</taxon>
        <taxon>Pleosporales</taxon>
        <taxon>Lophiostomataceae</taxon>
        <taxon>Lophiostoma</taxon>
    </lineage>
</organism>
<sequence length="270" mass="30148">MIDTVYIVRHAFRGNFTVNPQTGQYTASTRTPTGIPTDPPLTAHGVEQAKELADHLCNIDPPIDRIYSSPFYRCLETLKPTTERLFAQGRGGGKVRLDRGLGEFYGKADFSHPTPPDMAVLEPFFTDLDKEHVSIHIPHEKGEFIQEMHDRVERALESIITSLDNDSAQPQTLLICTHAAAMIAIGRILTGRTPDDLDEDDFQCYTASLSTFKRKKEQKERVAGGWECVGNAETYFLSQGAERGWKFNGEESFVSFANPAPTQSTEIPKL</sequence>
<protein>
    <submittedName>
        <fullName evidence="1">Phosphoglycerate mutase-like protein</fullName>
    </submittedName>
</protein>
<name>A0A6A6THE5_9PLEO</name>
<dbReference type="CDD" id="cd07067">
    <property type="entry name" value="HP_PGM_like"/>
    <property type="match status" value="1"/>
</dbReference>
<evidence type="ECO:0000313" key="2">
    <source>
        <dbReference type="Proteomes" id="UP000799324"/>
    </source>
</evidence>
<dbReference type="InterPro" id="IPR029033">
    <property type="entry name" value="His_PPase_superfam"/>
</dbReference>
<dbReference type="SMART" id="SM00855">
    <property type="entry name" value="PGAM"/>
    <property type="match status" value="1"/>
</dbReference>
<dbReference type="OrthoDB" id="414418at2759"/>
<dbReference type="EMBL" id="MU004309">
    <property type="protein sequence ID" value="KAF2659152.1"/>
    <property type="molecule type" value="Genomic_DNA"/>
</dbReference>
<dbReference type="AlphaFoldDB" id="A0A6A6THE5"/>
<dbReference type="SUPFAM" id="SSF53254">
    <property type="entry name" value="Phosphoglycerate mutase-like"/>
    <property type="match status" value="1"/>
</dbReference>
<dbReference type="InterPro" id="IPR013078">
    <property type="entry name" value="His_Pase_superF_clade-1"/>
</dbReference>
<dbReference type="InterPro" id="IPR051710">
    <property type="entry name" value="Phosphatase_SH3-domain"/>
</dbReference>
<dbReference type="Pfam" id="PF00300">
    <property type="entry name" value="His_Phos_1"/>
    <property type="match status" value="1"/>
</dbReference>
<dbReference type="PANTHER" id="PTHR16469">
    <property type="entry name" value="UBIQUITIN-ASSOCIATED AND SH3 DOMAIN-CONTAINING BA-RELATED"/>
    <property type="match status" value="1"/>
</dbReference>
<dbReference type="PANTHER" id="PTHR16469:SF51">
    <property type="entry name" value="TRANSCRIPTION FACTOR TAU 55 KDA SUBUNIT"/>
    <property type="match status" value="1"/>
</dbReference>
<keyword evidence="2" id="KW-1185">Reference proteome</keyword>
<evidence type="ECO:0000313" key="1">
    <source>
        <dbReference type="EMBL" id="KAF2659152.1"/>
    </source>
</evidence>
<dbReference type="Gene3D" id="3.40.50.1240">
    <property type="entry name" value="Phosphoglycerate mutase-like"/>
    <property type="match status" value="1"/>
</dbReference>
<gene>
    <name evidence="1" type="ORF">K491DRAFT_712924</name>
</gene>
<accession>A0A6A6THE5</accession>
<dbReference type="Proteomes" id="UP000799324">
    <property type="component" value="Unassembled WGS sequence"/>
</dbReference>
<proteinExistence type="predicted"/>
<reference evidence="1" key="1">
    <citation type="journal article" date="2020" name="Stud. Mycol.">
        <title>101 Dothideomycetes genomes: a test case for predicting lifestyles and emergence of pathogens.</title>
        <authorList>
            <person name="Haridas S."/>
            <person name="Albert R."/>
            <person name="Binder M."/>
            <person name="Bloem J."/>
            <person name="Labutti K."/>
            <person name="Salamov A."/>
            <person name="Andreopoulos B."/>
            <person name="Baker S."/>
            <person name="Barry K."/>
            <person name="Bills G."/>
            <person name="Bluhm B."/>
            <person name="Cannon C."/>
            <person name="Castanera R."/>
            <person name="Culley D."/>
            <person name="Daum C."/>
            <person name="Ezra D."/>
            <person name="Gonzalez J."/>
            <person name="Henrissat B."/>
            <person name="Kuo A."/>
            <person name="Liang C."/>
            <person name="Lipzen A."/>
            <person name="Lutzoni F."/>
            <person name="Magnuson J."/>
            <person name="Mondo S."/>
            <person name="Nolan M."/>
            <person name="Ohm R."/>
            <person name="Pangilinan J."/>
            <person name="Park H.-J."/>
            <person name="Ramirez L."/>
            <person name="Alfaro M."/>
            <person name="Sun H."/>
            <person name="Tritt A."/>
            <person name="Yoshinaga Y."/>
            <person name="Zwiers L.-H."/>
            <person name="Turgeon B."/>
            <person name="Goodwin S."/>
            <person name="Spatafora J."/>
            <person name="Crous P."/>
            <person name="Grigoriev I."/>
        </authorList>
    </citation>
    <scope>NUCLEOTIDE SEQUENCE</scope>
    <source>
        <strain evidence="1">CBS 122681</strain>
    </source>
</reference>